<feature type="signal peptide" evidence="1">
    <location>
        <begin position="1"/>
        <end position="23"/>
    </location>
</feature>
<feature type="domain" description="CARDB" evidence="2">
    <location>
        <begin position="1172"/>
        <end position="1285"/>
    </location>
</feature>
<keyword evidence="1" id="KW-0732">Signal</keyword>
<protein>
    <recommendedName>
        <fullName evidence="2">CARDB domain-containing protein</fullName>
    </recommendedName>
</protein>
<reference evidence="3 4" key="1">
    <citation type="submission" date="2021-02" db="EMBL/GenBank/DDBJ databases">
        <title>De Novo genome assembly of isolated myxobacteria.</title>
        <authorList>
            <person name="Stevens D.C."/>
        </authorList>
    </citation>
    <scope>NUCLEOTIDE SEQUENCE [LARGE SCALE GENOMIC DNA]</scope>
    <source>
        <strain evidence="4">SCPEA02</strain>
    </source>
</reference>
<accession>A0ABX7P8D1</accession>
<dbReference type="Pfam" id="PF07705">
    <property type="entry name" value="CARDB"/>
    <property type="match status" value="11"/>
</dbReference>
<feature type="domain" description="CARDB" evidence="2">
    <location>
        <begin position="157"/>
        <end position="272"/>
    </location>
</feature>
<dbReference type="EMBL" id="CP071090">
    <property type="protein sequence ID" value="QSQ26699.1"/>
    <property type="molecule type" value="Genomic_DNA"/>
</dbReference>
<feature type="domain" description="CARDB" evidence="2">
    <location>
        <begin position="283"/>
        <end position="399"/>
    </location>
</feature>
<evidence type="ECO:0000256" key="1">
    <source>
        <dbReference type="SAM" id="SignalP"/>
    </source>
</evidence>
<feature type="domain" description="CARDB" evidence="2">
    <location>
        <begin position="409"/>
        <end position="525"/>
    </location>
</feature>
<feature type="domain" description="CARDB" evidence="2">
    <location>
        <begin position="42"/>
        <end position="145"/>
    </location>
</feature>
<feature type="domain" description="CARDB" evidence="2">
    <location>
        <begin position="663"/>
        <end position="780"/>
    </location>
</feature>
<dbReference type="InterPro" id="IPR011635">
    <property type="entry name" value="CARDB"/>
</dbReference>
<keyword evidence="4" id="KW-1185">Reference proteome</keyword>
<feature type="domain" description="CARDB" evidence="2">
    <location>
        <begin position="536"/>
        <end position="653"/>
    </location>
</feature>
<feature type="chain" id="PRO_5045619732" description="CARDB domain-containing protein" evidence="1">
    <location>
        <begin position="24"/>
        <end position="1544"/>
    </location>
</feature>
<feature type="domain" description="CARDB" evidence="2">
    <location>
        <begin position="917"/>
        <end position="1037"/>
    </location>
</feature>
<evidence type="ECO:0000313" key="4">
    <source>
        <dbReference type="Proteomes" id="UP000662747"/>
    </source>
</evidence>
<evidence type="ECO:0000259" key="2">
    <source>
        <dbReference type="Pfam" id="PF07705"/>
    </source>
</evidence>
<organism evidence="3 4">
    <name type="scientific">Pyxidicoccus parkwayensis</name>
    <dbReference type="NCBI Taxonomy" id="2813578"/>
    <lineage>
        <taxon>Bacteria</taxon>
        <taxon>Pseudomonadati</taxon>
        <taxon>Myxococcota</taxon>
        <taxon>Myxococcia</taxon>
        <taxon>Myxococcales</taxon>
        <taxon>Cystobacterineae</taxon>
        <taxon>Myxococcaceae</taxon>
        <taxon>Pyxidicoccus</taxon>
    </lineage>
</organism>
<dbReference type="Gene3D" id="2.60.40.10">
    <property type="entry name" value="Immunoglobulins"/>
    <property type="match status" value="12"/>
</dbReference>
<feature type="domain" description="CARDB" evidence="2">
    <location>
        <begin position="1046"/>
        <end position="1162"/>
    </location>
</feature>
<dbReference type="RefSeq" id="WP_206728242.1">
    <property type="nucleotide sequence ID" value="NZ_CP071090.1"/>
</dbReference>
<name>A0ABX7P8D1_9BACT</name>
<gene>
    <name evidence="3" type="ORF">JY651_17970</name>
</gene>
<evidence type="ECO:0000313" key="3">
    <source>
        <dbReference type="EMBL" id="QSQ26699.1"/>
    </source>
</evidence>
<dbReference type="Proteomes" id="UP000662747">
    <property type="component" value="Chromosome"/>
</dbReference>
<proteinExistence type="predicted"/>
<dbReference type="InterPro" id="IPR013783">
    <property type="entry name" value="Ig-like_fold"/>
</dbReference>
<dbReference type="PROSITE" id="PS51257">
    <property type="entry name" value="PROKAR_LIPOPROTEIN"/>
    <property type="match status" value="1"/>
</dbReference>
<feature type="domain" description="CARDB" evidence="2">
    <location>
        <begin position="791"/>
        <end position="907"/>
    </location>
</feature>
<feature type="domain" description="CARDB" evidence="2">
    <location>
        <begin position="1422"/>
        <end position="1535"/>
    </location>
</feature>
<sequence length="1544" mass="156736">MRQAISRAVLSALALGTAVACNANTAREAEPREVKQGLQDGPDLVVAALSAPPSATPYTLFPVTATVCNQGNVGVDAEVLLVLSEDSDLSPVADMTVANLYLGYLSPGACATSTVEVTASYGRWYVGALADPNGLQSEVDEGNNTRLSAPLGVGYGPDFIVTGVKGPTSARPGDPFTAQVTVCNQGNQSDIPTVELYLSADAIIQPGPGPQSPDMLVAGTTVGSLNPGQCTTVPMTGYVSVPAPGTEGPYHLGAVVDPGNTRPELIEDNNTNADFVLGVGNRADFVITDVKGPASVQPGQALTAQVTVCNQGTQSDSTDVGLFLSADANIHPPFGPTPVEDSVVGMAYVGLLAPGQCVTVPVSGNAYPPPPGTEGAWYLGAFVDPGNTRIELIEDNNANAGYVLGVGSRPDFVVTSVKGPASVRPGDPFTAQVTVCNQGTQPGDTDVVLLLSADTTLRPPGGPTPPEDTIAGATFLSTLNPGQCTTVSLSCNAYLPPPGTEGAWHLGAIADPMSNRVELVEDNNTNVGYVVGVGNRPDFVVTSVKGPTSVGSGQPLTAQITVCNQGTLADSTDVGLILSADATIRKSTGPGQVEDSAVGFTPVGTLAPGQCTTVSLSGNAYPPPPGADGAYYLGAIVDPDNTRVELLEDNNTNAGSLLGVGSRPDFVVTSVKGPSSVQSGQALAAQVTVCNQGTQPGDTDVGVFLSADATIRTSTGTGPVEDAPVGFAPVGTLSPSQCRTVSVSGSAYLPPPGNDGAYRLGAVVDPGNTRVELIEDNNTNADFVLGVGKEADFIVTSVKGPPSVLPGQSLTAQVTVCNQGTWPDNTDVGVFLSADATIVPSTGPWPGEDAPVGFATVGTLDPGQCATVTVTGYASLPAPGTEGAYRLGAFVDPSRQRLELQEENNANAGYVMGVGNQPDFIVTSVKGPASVVPGQSLSAVVTVCNQGTRADTVAVDLYLSADAIIRPTTGQPPPPEDARVGGFSVGNALNPGQCVAVPVTGNAYPPSPGTDGVYFLGAVVDPGNTRVELIEDNNTHSGYVLGVGNRPDFVVTEVTGPYSVASGQSLTAQVTVCNQGTQSGNSYVTLLLSGDDLIGTPGPSGSTDDIFVGRVNVGTLNPGQCTTVPVSGSVNPSGTSGAYFLGAQVDPGTSGVELNYANNTSSGYRLGVGKLPDFVVTAVTGPDSVAKGATFTASFTVCNRGQFSQAANVSVYLSADGTIRVPAPPLPPEDYLLATVANINVAFGTCVSRSVSVTLPSTLEGGYTLGAVVAPANAMPELIEDNNTLAGSRLGVGDQPDFVITAVTSTELTVKPGMILPTSTTVCNRGRLSGVVDVELYLFASPATAGTQAPASPEAFFLGRMTGLSLAAGACLTRPLTGSVPGVVLGGTYFLGAVADPLKVRTELIEDNNVLTGSRIGVGAGPELVVTSMTAPTSVRLGATFTASVVVCNRGSLTATTDVDLFLSADTTIRLPTPPRAPEDTFLGTVSGVALAAGQCATRSLSVRATVPSTGGYYVGAAVDPRFTIAEFFEDNNTQAFGFISVTP</sequence>